<evidence type="ECO:0000256" key="3">
    <source>
        <dbReference type="ARBA" id="ARBA00023163"/>
    </source>
</evidence>
<evidence type="ECO:0000313" key="5">
    <source>
        <dbReference type="EMBL" id="MFH6771677.1"/>
    </source>
</evidence>
<dbReference type="SMART" id="SM00342">
    <property type="entry name" value="HTH_ARAC"/>
    <property type="match status" value="1"/>
</dbReference>
<dbReference type="SUPFAM" id="SSF51215">
    <property type="entry name" value="Regulatory protein AraC"/>
    <property type="match status" value="1"/>
</dbReference>
<evidence type="ECO:0000256" key="1">
    <source>
        <dbReference type="ARBA" id="ARBA00023015"/>
    </source>
</evidence>
<feature type="domain" description="HTH araC/xylS-type" evidence="4">
    <location>
        <begin position="208"/>
        <end position="306"/>
    </location>
</feature>
<dbReference type="Proteomes" id="UP001610100">
    <property type="component" value="Unassembled WGS sequence"/>
</dbReference>
<evidence type="ECO:0000256" key="2">
    <source>
        <dbReference type="ARBA" id="ARBA00023125"/>
    </source>
</evidence>
<protein>
    <submittedName>
        <fullName evidence="5">AraC family transcriptional regulator</fullName>
    </submittedName>
</protein>
<sequence length="311" mass="35735">MSSNTENDKKVAQIDINLNVDFKKYFVLSEIDHKWGFVISDVGHCKVLPYSNYPPDGHPTSHMFSWDKGRVLNEYQLVLIMDGQGIYEGASTGAKNLNSGDAIILFPGEWHRYKPLKKMGWTEIWIGFYGEMADIVMQNSFFQKENPIVNNCSNILIRNLYSSIFQLAMDEPFGYQKTSSGLCLQLIAEIHNLQNKKNSIVGDDSNISKVKYLMNKNIDRSINLKNFCLNNGISYSKFRADFKYQTGLAPLQYFILLKIEKAKYLFKTTDLKAKQIAYQLGFSSEHYFCRLFKSKTGMTTKEFKENSSVIN</sequence>
<keyword evidence="1" id="KW-0805">Transcription regulation</keyword>
<evidence type="ECO:0000313" key="6">
    <source>
        <dbReference type="Proteomes" id="UP001610100"/>
    </source>
</evidence>
<dbReference type="Pfam" id="PF12833">
    <property type="entry name" value="HTH_18"/>
    <property type="match status" value="1"/>
</dbReference>
<name>A0ABW7N112_9FLAO</name>
<comment type="caution">
    <text evidence="5">The sequence shown here is derived from an EMBL/GenBank/DDBJ whole genome shotgun (WGS) entry which is preliminary data.</text>
</comment>
<organism evidence="5 6">
    <name type="scientific">Gaetbulibacter aestuarii</name>
    <dbReference type="NCBI Taxonomy" id="1502358"/>
    <lineage>
        <taxon>Bacteria</taxon>
        <taxon>Pseudomonadati</taxon>
        <taxon>Bacteroidota</taxon>
        <taxon>Flavobacteriia</taxon>
        <taxon>Flavobacteriales</taxon>
        <taxon>Flavobacteriaceae</taxon>
        <taxon>Gaetbulibacter</taxon>
    </lineage>
</organism>
<dbReference type="InterPro" id="IPR037923">
    <property type="entry name" value="HTH-like"/>
</dbReference>
<dbReference type="InterPro" id="IPR018060">
    <property type="entry name" value="HTH_AraC"/>
</dbReference>
<reference evidence="5 6" key="1">
    <citation type="submission" date="2024-02" db="EMBL/GenBank/DDBJ databases">
        <title>A Gaetbulibacter species isolated from tidal flats and genomic insights of their niches.</title>
        <authorList>
            <person name="Ye Y."/>
        </authorList>
    </citation>
    <scope>NUCLEOTIDE SEQUENCE [LARGE SCALE GENOMIC DNA]</scope>
    <source>
        <strain evidence="5 6">KYW382</strain>
    </source>
</reference>
<dbReference type="Pfam" id="PF02311">
    <property type="entry name" value="AraC_binding"/>
    <property type="match status" value="1"/>
</dbReference>
<dbReference type="PROSITE" id="PS01124">
    <property type="entry name" value="HTH_ARAC_FAMILY_2"/>
    <property type="match status" value="1"/>
</dbReference>
<keyword evidence="6" id="KW-1185">Reference proteome</keyword>
<dbReference type="EMBL" id="JBAWKB010000002">
    <property type="protein sequence ID" value="MFH6771677.1"/>
    <property type="molecule type" value="Genomic_DNA"/>
</dbReference>
<dbReference type="InterPro" id="IPR009057">
    <property type="entry name" value="Homeodomain-like_sf"/>
</dbReference>
<gene>
    <name evidence="5" type="ORF">V8G58_06990</name>
</gene>
<evidence type="ECO:0000259" key="4">
    <source>
        <dbReference type="PROSITE" id="PS01124"/>
    </source>
</evidence>
<dbReference type="PANTHER" id="PTHR43280:SF30">
    <property type="entry name" value="MMSAB OPERON REGULATORY PROTEIN"/>
    <property type="match status" value="1"/>
</dbReference>
<dbReference type="RefSeq" id="WP_344740834.1">
    <property type="nucleotide sequence ID" value="NZ_BAABAY010000002.1"/>
</dbReference>
<dbReference type="InterPro" id="IPR003313">
    <property type="entry name" value="AraC-bd"/>
</dbReference>
<dbReference type="SUPFAM" id="SSF46689">
    <property type="entry name" value="Homeodomain-like"/>
    <property type="match status" value="1"/>
</dbReference>
<keyword evidence="3" id="KW-0804">Transcription</keyword>
<keyword evidence="2" id="KW-0238">DNA-binding</keyword>
<dbReference type="PANTHER" id="PTHR43280">
    <property type="entry name" value="ARAC-FAMILY TRANSCRIPTIONAL REGULATOR"/>
    <property type="match status" value="1"/>
</dbReference>
<dbReference type="Gene3D" id="1.10.10.60">
    <property type="entry name" value="Homeodomain-like"/>
    <property type="match status" value="1"/>
</dbReference>
<accession>A0ABW7N112</accession>
<proteinExistence type="predicted"/>